<sequence>MLSPLFCWIWLFYTRFRETSDAFLRRFLLSRCSEAPKVRAFSTQTSESAGFSLTTNSRELFRNQTSVCYCSYIVGLLVGRVRLFDLLAQCLAIVPTMGTGKP</sequence>
<evidence type="ECO:0000313" key="2">
    <source>
        <dbReference type="Proteomes" id="UP000002524"/>
    </source>
</evidence>
<organism evidence="1 2">
    <name type="scientific">Deinococcus radiodurans (strain ATCC 13939 / DSM 20539 / JCM 16871 / CCUG 27074 / LMG 4051 / NBRC 15346 / NCIMB 9279 / VKM B-1422 / R1)</name>
    <dbReference type="NCBI Taxonomy" id="243230"/>
    <lineage>
        <taxon>Bacteria</taxon>
        <taxon>Thermotogati</taxon>
        <taxon>Deinococcota</taxon>
        <taxon>Deinococci</taxon>
        <taxon>Deinococcales</taxon>
        <taxon>Deinococcaceae</taxon>
        <taxon>Deinococcus</taxon>
    </lineage>
</organism>
<accession>Q9RZU2</accession>
<keyword evidence="2" id="KW-1185">Reference proteome</keyword>
<gene>
    <name evidence="1" type="ordered locus">DR_B0021</name>
</gene>
<dbReference type="KEGG" id="dra:DR_B0021"/>
<reference evidence="1 2" key="1">
    <citation type="journal article" date="1999" name="Science">
        <title>Genome sequence of the radioresistant bacterium Deinococcus radiodurans R1.</title>
        <authorList>
            <person name="White O."/>
            <person name="Eisen J.A."/>
            <person name="Heidelberg J.F."/>
            <person name="Hickey E.K."/>
            <person name="Peterson J.D."/>
            <person name="Dodson R.J."/>
            <person name="Haft D.H."/>
            <person name="Gwinn M.L."/>
            <person name="Nelson W.C."/>
            <person name="Richardson D.L."/>
            <person name="Moffat K.S."/>
            <person name="Qin H."/>
            <person name="Jiang L."/>
            <person name="Pamphile W."/>
            <person name="Crosby M."/>
            <person name="Shen M."/>
            <person name="Vamathevan J.J."/>
            <person name="Lam P."/>
            <person name="McDonald L."/>
            <person name="Utterback T."/>
            <person name="Zalewski C."/>
            <person name="Makarova K.S."/>
            <person name="Aravind L."/>
            <person name="Daly M.J."/>
            <person name="Minton K.W."/>
            <person name="Fleischmann R.D."/>
            <person name="Ketchum K.A."/>
            <person name="Nelson K.E."/>
            <person name="Salzberg S."/>
            <person name="Smith H.O."/>
            <person name="Venter J.C."/>
            <person name="Fraser C.M."/>
        </authorList>
    </citation>
    <scope>NUCLEOTIDE SEQUENCE [LARGE SCALE GENOMIC DNA]</scope>
    <source>
        <strain evidence="2">ATCC 13939 / DSM 20539 / JCM 16871 / LMG 4051 / NBRC 15346 / NCIMB 9279 / R1 / VKM B-1422</strain>
    </source>
</reference>
<geneLocation type="plasmid" evidence="2">
    <name>megaplasmid MP1</name>
</geneLocation>
<dbReference type="InParanoid" id="Q9RZU2"/>
<dbReference type="AlphaFoldDB" id="Q9RZU2"/>
<dbReference type="PIR" id="C75620">
    <property type="entry name" value="C75620"/>
</dbReference>
<name>Q9RZU2_DEIRA</name>
<evidence type="ECO:0000313" key="1">
    <source>
        <dbReference type="EMBL" id="AAF12658.1"/>
    </source>
</evidence>
<protein>
    <submittedName>
        <fullName evidence="1">Uncharacterized protein</fullName>
    </submittedName>
</protein>
<dbReference type="HOGENOM" id="CLU_2272786_0_0_0"/>
<dbReference type="EnsemblBacteria" id="AAF12658">
    <property type="protein sequence ID" value="AAF12658"/>
    <property type="gene ID" value="DR_B0021"/>
</dbReference>
<keyword evidence="1" id="KW-0614">Plasmid</keyword>
<dbReference type="Proteomes" id="UP000002524">
    <property type="component" value="Plasmid MP1"/>
</dbReference>
<proteinExistence type="predicted"/>
<dbReference type="EMBL" id="AE001826">
    <property type="protein sequence ID" value="AAF12658.1"/>
    <property type="molecule type" value="Genomic_DNA"/>
</dbReference>